<dbReference type="AlphaFoldDB" id="A0A5C3LZ32"/>
<organism evidence="1 2">
    <name type="scientific">Crucibulum laeve</name>
    <dbReference type="NCBI Taxonomy" id="68775"/>
    <lineage>
        <taxon>Eukaryota</taxon>
        <taxon>Fungi</taxon>
        <taxon>Dikarya</taxon>
        <taxon>Basidiomycota</taxon>
        <taxon>Agaricomycotina</taxon>
        <taxon>Agaricomycetes</taxon>
        <taxon>Agaricomycetidae</taxon>
        <taxon>Agaricales</taxon>
        <taxon>Agaricineae</taxon>
        <taxon>Nidulariaceae</taxon>
        <taxon>Crucibulum</taxon>
    </lineage>
</organism>
<proteinExistence type="predicted"/>
<sequence length="57" mass="6254">MSSLQIHDKQFRRPTFYSAITPTALTILTIIDVVSTAHARHTRASVSSSLPSICTPQ</sequence>
<name>A0A5C3LZ32_9AGAR</name>
<gene>
    <name evidence="1" type="ORF">BDQ12DRAFT_684163</name>
</gene>
<dbReference type="Proteomes" id="UP000308652">
    <property type="component" value="Unassembled WGS sequence"/>
</dbReference>
<evidence type="ECO:0000313" key="2">
    <source>
        <dbReference type="Proteomes" id="UP000308652"/>
    </source>
</evidence>
<accession>A0A5C3LZ32</accession>
<reference evidence="1 2" key="1">
    <citation type="journal article" date="2019" name="Nat. Ecol. Evol.">
        <title>Megaphylogeny resolves global patterns of mushroom evolution.</title>
        <authorList>
            <person name="Varga T."/>
            <person name="Krizsan K."/>
            <person name="Foldi C."/>
            <person name="Dima B."/>
            <person name="Sanchez-Garcia M."/>
            <person name="Sanchez-Ramirez S."/>
            <person name="Szollosi G.J."/>
            <person name="Szarkandi J.G."/>
            <person name="Papp V."/>
            <person name="Albert L."/>
            <person name="Andreopoulos W."/>
            <person name="Angelini C."/>
            <person name="Antonin V."/>
            <person name="Barry K.W."/>
            <person name="Bougher N.L."/>
            <person name="Buchanan P."/>
            <person name="Buyck B."/>
            <person name="Bense V."/>
            <person name="Catcheside P."/>
            <person name="Chovatia M."/>
            <person name="Cooper J."/>
            <person name="Damon W."/>
            <person name="Desjardin D."/>
            <person name="Finy P."/>
            <person name="Geml J."/>
            <person name="Haridas S."/>
            <person name="Hughes K."/>
            <person name="Justo A."/>
            <person name="Karasinski D."/>
            <person name="Kautmanova I."/>
            <person name="Kiss B."/>
            <person name="Kocsube S."/>
            <person name="Kotiranta H."/>
            <person name="LaButti K.M."/>
            <person name="Lechner B.E."/>
            <person name="Liimatainen K."/>
            <person name="Lipzen A."/>
            <person name="Lukacs Z."/>
            <person name="Mihaltcheva S."/>
            <person name="Morgado L.N."/>
            <person name="Niskanen T."/>
            <person name="Noordeloos M.E."/>
            <person name="Ohm R.A."/>
            <person name="Ortiz-Santana B."/>
            <person name="Ovrebo C."/>
            <person name="Racz N."/>
            <person name="Riley R."/>
            <person name="Savchenko A."/>
            <person name="Shiryaev A."/>
            <person name="Soop K."/>
            <person name="Spirin V."/>
            <person name="Szebenyi C."/>
            <person name="Tomsovsky M."/>
            <person name="Tulloss R.E."/>
            <person name="Uehling J."/>
            <person name="Grigoriev I.V."/>
            <person name="Vagvolgyi C."/>
            <person name="Papp T."/>
            <person name="Martin F.M."/>
            <person name="Miettinen O."/>
            <person name="Hibbett D.S."/>
            <person name="Nagy L.G."/>
        </authorList>
    </citation>
    <scope>NUCLEOTIDE SEQUENCE [LARGE SCALE GENOMIC DNA]</scope>
    <source>
        <strain evidence="1 2">CBS 166.37</strain>
    </source>
</reference>
<dbReference type="EMBL" id="ML213604">
    <property type="protein sequence ID" value="TFK38200.1"/>
    <property type="molecule type" value="Genomic_DNA"/>
</dbReference>
<protein>
    <submittedName>
        <fullName evidence="1">Uncharacterized protein</fullName>
    </submittedName>
</protein>
<keyword evidence="2" id="KW-1185">Reference proteome</keyword>
<evidence type="ECO:0000313" key="1">
    <source>
        <dbReference type="EMBL" id="TFK38200.1"/>
    </source>
</evidence>